<dbReference type="AlphaFoldDB" id="W9SDF1"/>
<dbReference type="eggNOG" id="KOG1471">
    <property type="taxonomic scope" value="Eukaryota"/>
</dbReference>
<gene>
    <name evidence="2" type="ORF">L484_015575</name>
</gene>
<dbReference type="PANTHER" id="PTHR45932">
    <property type="entry name" value="PATELLIN-1"/>
    <property type="match status" value="1"/>
</dbReference>
<dbReference type="STRING" id="981085.W9SDF1"/>
<name>W9SDF1_9ROSA</name>
<evidence type="ECO:0000313" key="3">
    <source>
        <dbReference type="Proteomes" id="UP000030645"/>
    </source>
</evidence>
<evidence type="ECO:0000313" key="2">
    <source>
        <dbReference type="EMBL" id="EXC23665.1"/>
    </source>
</evidence>
<keyword evidence="3" id="KW-1185">Reference proteome</keyword>
<sequence length="317" mass="35837">MGRLFVITLEAEDEGNILRCRHCQTHVAFYETATHVVWPLILKYLEEQFLIHTLLLAHHVTQPPPSSESDPLPPPPPPETQKEDPPPAPEIVEKEDLPSEPPELEVVVKEESIPLSPALAPESKEAREKLGEFLADGSEKSKLGSEDPEEPKKISQSLILFKEEINKVVGLSDSETKALEELKHLIEQEQQKETKELSIWGVPLLKDDRTYVIEKAIPSVTMLSGSFRTRICIRKRFLIRNYGRLFLERSIRKLDFSPGGVCTIFQVNDLKNSPGPAKKELRIATKQALQLLQDNYFEFVAKQVFINVLGGILHSTL</sequence>
<reference evidence="3" key="1">
    <citation type="submission" date="2013-01" db="EMBL/GenBank/DDBJ databases">
        <title>Draft Genome Sequence of a Mulberry Tree, Morus notabilis C.K. Schneid.</title>
        <authorList>
            <person name="He N."/>
            <person name="Zhao S."/>
        </authorList>
    </citation>
    <scope>NUCLEOTIDE SEQUENCE</scope>
</reference>
<dbReference type="Gene3D" id="3.40.525.10">
    <property type="entry name" value="CRAL-TRIO lipid binding domain"/>
    <property type="match status" value="1"/>
</dbReference>
<dbReference type="PANTHER" id="PTHR45932:SF6">
    <property type="entry name" value="PATELLIN-3"/>
    <property type="match status" value="1"/>
</dbReference>
<dbReference type="EMBL" id="KE346002">
    <property type="protein sequence ID" value="EXC23665.1"/>
    <property type="molecule type" value="Genomic_DNA"/>
</dbReference>
<dbReference type="GO" id="GO:0008289">
    <property type="term" value="F:lipid binding"/>
    <property type="evidence" value="ECO:0007669"/>
    <property type="project" value="InterPro"/>
</dbReference>
<feature type="compositionally biased region" description="Basic and acidic residues" evidence="1">
    <location>
        <begin position="80"/>
        <end position="97"/>
    </location>
</feature>
<proteinExistence type="predicted"/>
<dbReference type="InterPro" id="IPR036865">
    <property type="entry name" value="CRAL-TRIO_dom_sf"/>
</dbReference>
<dbReference type="Proteomes" id="UP000030645">
    <property type="component" value="Unassembled WGS sequence"/>
</dbReference>
<accession>W9SDF1</accession>
<organism evidence="2 3">
    <name type="scientific">Morus notabilis</name>
    <dbReference type="NCBI Taxonomy" id="981085"/>
    <lineage>
        <taxon>Eukaryota</taxon>
        <taxon>Viridiplantae</taxon>
        <taxon>Streptophyta</taxon>
        <taxon>Embryophyta</taxon>
        <taxon>Tracheophyta</taxon>
        <taxon>Spermatophyta</taxon>
        <taxon>Magnoliopsida</taxon>
        <taxon>eudicotyledons</taxon>
        <taxon>Gunneridae</taxon>
        <taxon>Pentapetalae</taxon>
        <taxon>rosids</taxon>
        <taxon>fabids</taxon>
        <taxon>Rosales</taxon>
        <taxon>Moraceae</taxon>
        <taxon>Moreae</taxon>
        <taxon>Morus</taxon>
    </lineage>
</organism>
<feature type="region of interest" description="Disordered" evidence="1">
    <location>
        <begin position="61"/>
        <end position="103"/>
    </location>
</feature>
<feature type="compositionally biased region" description="Pro residues" evidence="1">
    <location>
        <begin position="62"/>
        <end position="79"/>
    </location>
</feature>
<evidence type="ECO:0000256" key="1">
    <source>
        <dbReference type="SAM" id="MobiDB-lite"/>
    </source>
</evidence>
<protein>
    <submittedName>
        <fullName evidence="2">Uncharacterized protein</fullName>
    </submittedName>
</protein>
<dbReference type="InterPro" id="IPR044834">
    <property type="entry name" value="PATL"/>
</dbReference>